<accession>A0A6N7PPB2</accession>
<dbReference type="OrthoDB" id="9781333at2"/>
<feature type="compositionally biased region" description="Gly residues" evidence="1">
    <location>
        <begin position="39"/>
        <end position="57"/>
    </location>
</feature>
<evidence type="ECO:0000256" key="2">
    <source>
        <dbReference type="SAM" id="SignalP"/>
    </source>
</evidence>
<dbReference type="InterPro" id="IPR002035">
    <property type="entry name" value="VWF_A"/>
</dbReference>
<protein>
    <submittedName>
        <fullName evidence="4">VWA domain-containing protein</fullName>
    </submittedName>
</protein>
<dbReference type="SMART" id="SM00327">
    <property type="entry name" value="VWA"/>
    <property type="match status" value="1"/>
</dbReference>
<dbReference type="PANTHER" id="PTHR10579:SF43">
    <property type="entry name" value="ZINC FINGER (C3HC4-TYPE RING FINGER) FAMILY PROTEIN"/>
    <property type="match status" value="1"/>
</dbReference>
<reference evidence="4 5" key="1">
    <citation type="submission" date="2019-10" db="EMBL/GenBank/DDBJ databases">
        <title>A soil myxobacterium in the family Polyangiaceae.</title>
        <authorList>
            <person name="Li Y."/>
            <person name="Wang J."/>
        </authorList>
    </citation>
    <scope>NUCLEOTIDE SEQUENCE [LARGE SCALE GENOMIC DNA]</scope>
    <source>
        <strain evidence="4 5">DSM 14734</strain>
    </source>
</reference>
<organism evidence="4 5">
    <name type="scientific">Polyangium spumosum</name>
    <dbReference type="NCBI Taxonomy" id="889282"/>
    <lineage>
        <taxon>Bacteria</taxon>
        <taxon>Pseudomonadati</taxon>
        <taxon>Myxococcota</taxon>
        <taxon>Polyangia</taxon>
        <taxon>Polyangiales</taxon>
        <taxon>Polyangiaceae</taxon>
        <taxon>Polyangium</taxon>
    </lineage>
</organism>
<dbReference type="RefSeq" id="WP_153818846.1">
    <property type="nucleotide sequence ID" value="NZ_WJIE01000002.1"/>
</dbReference>
<evidence type="ECO:0000313" key="4">
    <source>
        <dbReference type="EMBL" id="MRG92005.1"/>
    </source>
</evidence>
<dbReference type="PROSITE" id="PS51257">
    <property type="entry name" value="PROKAR_LIPOPROTEIN"/>
    <property type="match status" value="1"/>
</dbReference>
<evidence type="ECO:0000256" key="1">
    <source>
        <dbReference type="SAM" id="MobiDB-lite"/>
    </source>
</evidence>
<gene>
    <name evidence="4" type="ORF">GF068_08715</name>
</gene>
<feature type="compositionally biased region" description="Pro residues" evidence="1">
    <location>
        <begin position="60"/>
        <end position="71"/>
    </location>
</feature>
<keyword evidence="2" id="KW-0732">Signal</keyword>
<dbReference type="PROSITE" id="PS50234">
    <property type="entry name" value="VWFA"/>
    <property type="match status" value="1"/>
</dbReference>
<feature type="region of interest" description="Disordered" evidence="1">
    <location>
        <begin position="26"/>
        <end position="117"/>
    </location>
</feature>
<dbReference type="PANTHER" id="PTHR10579">
    <property type="entry name" value="CALCIUM-ACTIVATED CHLORIDE CHANNEL REGULATOR"/>
    <property type="match status" value="1"/>
</dbReference>
<dbReference type="InterPro" id="IPR036465">
    <property type="entry name" value="vWFA_dom_sf"/>
</dbReference>
<dbReference type="SUPFAM" id="SSF53300">
    <property type="entry name" value="vWA-like"/>
    <property type="match status" value="1"/>
</dbReference>
<dbReference type="InterPro" id="IPR051266">
    <property type="entry name" value="CLCR"/>
</dbReference>
<comment type="caution">
    <text evidence="4">The sequence shown here is derived from an EMBL/GenBank/DDBJ whole genome shotgun (WGS) entry which is preliminary data.</text>
</comment>
<sequence>MKRSSSLPFVFFVLCAAAIGPGLGACASDAAKREPTGAGEAGGSGGVQQGGSGGMGGTTSPPPPTPPSDPPPHPDDTPVVVPLIDDPAPSPPSGCMGIDSSQPALISVSSDDSNSMASPAHVRDLLRLGLEPLPREVRTHEFLNYYTISYPASPPGQLTLFPELEAVADEPAQLHFQVALRSFDPIKPRKPMNLTFLVDTSGSMQGPGLARAKATLAAVASQLAAGDLVGVVTWGTANDVLLANHVAIGPNDPALLGVVNSLQANGGTDLASGLQKGYDLAEDNYAPGRINRVILITDGGANIGVTDGDRIATAAEDADKEGIYLLGVATGPALTHSDGILDPLTDKGRGAYVYLDSVEEASRMFADRFDETMDVAARSVSVEFTLPWYFKVHKFYGEEYETGEVRVDPQHLAPSDAMIFSQVLSACDAALINPADPVTIRAFWTTPITYTKQTTELTTTIGDLLAAQKKGLPKGQVIVAYAEALKQPSQKNLKEAHVLALAYDPELVDPEIAEIVSLIENHPQF</sequence>
<evidence type="ECO:0000259" key="3">
    <source>
        <dbReference type="PROSITE" id="PS50234"/>
    </source>
</evidence>
<evidence type="ECO:0000313" key="5">
    <source>
        <dbReference type="Proteomes" id="UP000440224"/>
    </source>
</evidence>
<feature type="signal peptide" evidence="2">
    <location>
        <begin position="1"/>
        <end position="27"/>
    </location>
</feature>
<name>A0A6N7PPB2_9BACT</name>
<dbReference type="Gene3D" id="3.40.50.410">
    <property type="entry name" value="von Willebrand factor, type A domain"/>
    <property type="match status" value="1"/>
</dbReference>
<feature type="domain" description="VWFA" evidence="3">
    <location>
        <begin position="193"/>
        <end position="373"/>
    </location>
</feature>
<dbReference type="Proteomes" id="UP000440224">
    <property type="component" value="Unassembled WGS sequence"/>
</dbReference>
<keyword evidence="5" id="KW-1185">Reference proteome</keyword>
<feature type="chain" id="PRO_5026992458" evidence="2">
    <location>
        <begin position="28"/>
        <end position="525"/>
    </location>
</feature>
<dbReference type="AlphaFoldDB" id="A0A6N7PPB2"/>
<feature type="compositionally biased region" description="Low complexity" evidence="1">
    <location>
        <begin position="107"/>
        <end position="117"/>
    </location>
</feature>
<dbReference type="Pfam" id="PF13519">
    <property type="entry name" value="VWA_2"/>
    <property type="match status" value="1"/>
</dbReference>
<proteinExistence type="predicted"/>
<dbReference type="EMBL" id="WJIE01000002">
    <property type="protein sequence ID" value="MRG92005.1"/>
    <property type="molecule type" value="Genomic_DNA"/>
</dbReference>